<evidence type="ECO:0000259" key="13">
    <source>
        <dbReference type="Pfam" id="PF07992"/>
    </source>
</evidence>
<keyword evidence="3 9" id="KW-0274">FAD</keyword>
<feature type="active site" description="Proton acceptor" evidence="8">
    <location>
        <position position="445"/>
    </location>
</feature>
<evidence type="ECO:0000256" key="5">
    <source>
        <dbReference type="ARBA" id="ARBA00023027"/>
    </source>
</evidence>
<dbReference type="PANTHER" id="PTHR22912:SF217">
    <property type="entry name" value="DIHYDROLIPOYL DEHYDROGENASE"/>
    <property type="match status" value="1"/>
</dbReference>
<feature type="binding site" evidence="9">
    <location>
        <position position="270"/>
    </location>
    <ligand>
        <name>NAD(+)</name>
        <dbReference type="ChEBI" id="CHEBI:57540"/>
    </ligand>
</feature>
<dbReference type="EMBL" id="JAOPGA020001705">
    <property type="protein sequence ID" value="KAL0490623.1"/>
    <property type="molecule type" value="Genomic_DNA"/>
</dbReference>
<dbReference type="SUPFAM" id="SSF51905">
    <property type="entry name" value="FAD/NAD(P)-binding domain"/>
    <property type="match status" value="1"/>
</dbReference>
<dbReference type="FunFam" id="3.30.390.30:FF:000001">
    <property type="entry name" value="Dihydrolipoyl dehydrogenase"/>
    <property type="match status" value="1"/>
</dbReference>
<dbReference type="PIRSF" id="PIRSF000350">
    <property type="entry name" value="Mercury_reductase_MerA"/>
    <property type="match status" value="1"/>
</dbReference>
<keyword evidence="9" id="KW-0547">Nucleotide-binding</keyword>
<evidence type="ECO:0000313" key="14">
    <source>
        <dbReference type="EMBL" id="KAL0490623.1"/>
    </source>
</evidence>
<accession>A0AAW2ZL86</accession>
<feature type="disulfide bond" description="Redox-active" evidence="10">
    <location>
        <begin position="43"/>
        <end position="48"/>
    </location>
</feature>
<feature type="binding site" evidence="9">
    <location>
        <begin position="178"/>
        <end position="185"/>
    </location>
    <ligand>
        <name>NAD(+)</name>
        <dbReference type="ChEBI" id="CHEBI:57540"/>
    </ligand>
</feature>
<dbReference type="AlphaFoldDB" id="A0AAW2ZL86"/>
<dbReference type="InterPro" id="IPR036188">
    <property type="entry name" value="FAD/NAD-bd_sf"/>
</dbReference>
<organism evidence="14 15">
    <name type="scientific">Acrasis kona</name>
    <dbReference type="NCBI Taxonomy" id="1008807"/>
    <lineage>
        <taxon>Eukaryota</taxon>
        <taxon>Discoba</taxon>
        <taxon>Heterolobosea</taxon>
        <taxon>Tetramitia</taxon>
        <taxon>Eutetramitia</taxon>
        <taxon>Acrasidae</taxon>
        <taxon>Acrasis</taxon>
    </lineage>
</organism>
<evidence type="ECO:0000256" key="3">
    <source>
        <dbReference type="ARBA" id="ARBA00022827"/>
    </source>
</evidence>
<comment type="cofactor">
    <cofactor evidence="9">
        <name>FAD</name>
        <dbReference type="ChEBI" id="CHEBI:57692"/>
    </cofactor>
    <text evidence="9">Binds 1 FAD per subunit.</text>
</comment>
<gene>
    <name evidence="14" type="ORF">AKO1_003412</name>
</gene>
<comment type="similarity">
    <text evidence="1 11">Belongs to the class-I pyridine nucleotide-disulfide oxidoreductase family.</text>
</comment>
<keyword evidence="5 9" id="KW-0520">NAD</keyword>
<dbReference type="PRINTS" id="PR00411">
    <property type="entry name" value="PNDRDTASEI"/>
</dbReference>
<dbReference type="InterPro" id="IPR050151">
    <property type="entry name" value="Class-I_Pyr_Nuc-Dis_Oxidored"/>
</dbReference>
<keyword evidence="6" id="KW-1015">Disulfide bond</keyword>
<dbReference type="InterPro" id="IPR004099">
    <property type="entry name" value="Pyr_nucl-diS_OxRdtase_dimer"/>
</dbReference>
<dbReference type="Gene3D" id="3.30.390.30">
    <property type="match status" value="1"/>
</dbReference>
<evidence type="ECO:0000256" key="1">
    <source>
        <dbReference type="ARBA" id="ARBA00007532"/>
    </source>
</evidence>
<feature type="binding site" evidence="9">
    <location>
        <position position="311"/>
    </location>
    <ligand>
        <name>FAD</name>
        <dbReference type="ChEBI" id="CHEBI:57692"/>
    </ligand>
</feature>
<evidence type="ECO:0000259" key="12">
    <source>
        <dbReference type="Pfam" id="PF02852"/>
    </source>
</evidence>
<evidence type="ECO:0000256" key="6">
    <source>
        <dbReference type="ARBA" id="ARBA00023157"/>
    </source>
</evidence>
<dbReference type="Gene3D" id="3.50.50.60">
    <property type="entry name" value="FAD/NAD(P)-binding domain"/>
    <property type="match status" value="2"/>
</dbReference>
<evidence type="ECO:0000256" key="8">
    <source>
        <dbReference type="PIRSR" id="PIRSR000350-2"/>
    </source>
</evidence>
<comment type="caution">
    <text evidence="14">The sequence shown here is derived from an EMBL/GenBank/DDBJ whole genome shotgun (WGS) entry which is preliminary data.</text>
</comment>
<evidence type="ECO:0000256" key="11">
    <source>
        <dbReference type="RuleBase" id="RU003691"/>
    </source>
</evidence>
<feature type="domain" description="Pyridine nucleotide-disulphide oxidoreductase dimerisation" evidence="12">
    <location>
        <begin position="347"/>
        <end position="455"/>
    </location>
</feature>
<dbReference type="PROSITE" id="PS00076">
    <property type="entry name" value="PYRIDINE_REDOX_1"/>
    <property type="match status" value="1"/>
</dbReference>
<reference evidence="14 15" key="1">
    <citation type="submission" date="2024-03" db="EMBL/GenBank/DDBJ databases">
        <title>The Acrasis kona genome and developmental transcriptomes reveal deep origins of eukaryotic multicellular pathways.</title>
        <authorList>
            <person name="Sheikh S."/>
            <person name="Fu C.-J."/>
            <person name="Brown M.W."/>
            <person name="Baldauf S.L."/>
        </authorList>
    </citation>
    <scope>NUCLEOTIDE SEQUENCE [LARGE SCALE GENOMIC DNA]</scope>
    <source>
        <strain evidence="14 15">ATCC MYA-3509</strain>
    </source>
</reference>
<dbReference type="PANTHER" id="PTHR22912">
    <property type="entry name" value="DISULFIDE OXIDOREDUCTASE"/>
    <property type="match status" value="1"/>
</dbReference>
<dbReference type="PRINTS" id="PR00368">
    <property type="entry name" value="FADPNR"/>
</dbReference>
<evidence type="ECO:0000256" key="4">
    <source>
        <dbReference type="ARBA" id="ARBA00023002"/>
    </source>
</evidence>
<keyword evidence="7 11" id="KW-0676">Redox-active center</keyword>
<feature type="binding site" evidence="9">
    <location>
        <position position="52"/>
    </location>
    <ligand>
        <name>FAD</name>
        <dbReference type="ChEBI" id="CHEBI:57692"/>
    </ligand>
</feature>
<dbReference type="GO" id="GO:0006103">
    <property type="term" value="P:2-oxoglutarate metabolic process"/>
    <property type="evidence" value="ECO:0007669"/>
    <property type="project" value="TreeGrafter"/>
</dbReference>
<dbReference type="InterPro" id="IPR016156">
    <property type="entry name" value="FAD/NAD-linked_Rdtase_dimer_sf"/>
</dbReference>
<dbReference type="GO" id="GO:0050660">
    <property type="term" value="F:flavin adenine dinucleotide binding"/>
    <property type="evidence" value="ECO:0007669"/>
    <property type="project" value="TreeGrafter"/>
</dbReference>
<dbReference type="InterPro" id="IPR023753">
    <property type="entry name" value="FAD/NAD-binding_dom"/>
</dbReference>
<proteinExistence type="inferred from homology"/>
<keyword evidence="4 11" id="KW-0560">Oxidoreductase</keyword>
<dbReference type="Pfam" id="PF07992">
    <property type="entry name" value="Pyr_redox_2"/>
    <property type="match status" value="1"/>
</dbReference>
<keyword evidence="15" id="KW-1185">Reference proteome</keyword>
<evidence type="ECO:0000256" key="9">
    <source>
        <dbReference type="PIRSR" id="PIRSR000350-3"/>
    </source>
</evidence>
<dbReference type="InterPro" id="IPR001100">
    <property type="entry name" value="Pyr_nuc-diS_OxRdtase"/>
</dbReference>
<dbReference type="GO" id="GO:0004148">
    <property type="term" value="F:dihydrolipoyl dehydrogenase (NADH) activity"/>
    <property type="evidence" value="ECO:0007669"/>
    <property type="project" value="TreeGrafter"/>
</dbReference>
<dbReference type="Proteomes" id="UP001431209">
    <property type="component" value="Unassembled WGS sequence"/>
</dbReference>
<dbReference type="InterPro" id="IPR012999">
    <property type="entry name" value="Pyr_OxRdtase_I_AS"/>
</dbReference>
<sequence length="476" mass="53289">MATKHYDVIVIGAGAGLPKLGSPASRLGLKVALLEKGRLGGTCLNRGCIPSKMLIHPADVALNIDEAHRFEVNPQGGYTVDFTALIDRVSKTIDEDSFSINPRIEANEMLDWYKEPAKFVDKKTLKVGDQIITGDKIFIAAGSRPTIPKIKGLDGIPYMTSTEALRHNQQPKKLIVIGAGYIACELAHFYASLGTEVFIFVRSTPLRHVDEEVRDEFLRVFKDRKNINLLLKCSPEEIKYEDKVYTATYVDYETKETKTLQSDALLVAVGVVPNTDLLEVEKSGIEIKEGNFIKVDDHLRTNVPGVWALGDIAGNYLFRHSANYEGEYLLETILYKGEDYPIDYTGMPWAVFTNPQIAGVGYNEEELKKKEIKYVKGVNPYSSSAMGMALRSDHGFVKILVERYTRKLLGCIIVGHEASTLIHEVIPLFRLHGTLDDILKMIHIHPALSELVRNAARKARDELMKVEEVPLSIRFK</sequence>
<protein>
    <submittedName>
        <fullName evidence="14">Dihydrolipoyl dehydrogenase</fullName>
    </submittedName>
</protein>
<dbReference type="SUPFAM" id="SSF55424">
    <property type="entry name" value="FAD/NAD-linked reductases, dimerisation (C-terminal) domain"/>
    <property type="match status" value="1"/>
</dbReference>
<evidence type="ECO:0000256" key="10">
    <source>
        <dbReference type="PIRSR" id="PIRSR000350-4"/>
    </source>
</evidence>
<evidence type="ECO:0000313" key="15">
    <source>
        <dbReference type="Proteomes" id="UP001431209"/>
    </source>
</evidence>
<feature type="domain" description="FAD/NAD(P)-binding" evidence="13">
    <location>
        <begin position="6"/>
        <end position="325"/>
    </location>
</feature>
<evidence type="ECO:0000256" key="2">
    <source>
        <dbReference type="ARBA" id="ARBA00022630"/>
    </source>
</evidence>
<evidence type="ECO:0000256" key="7">
    <source>
        <dbReference type="ARBA" id="ARBA00023284"/>
    </source>
</evidence>
<dbReference type="Pfam" id="PF02852">
    <property type="entry name" value="Pyr_redox_dim"/>
    <property type="match status" value="1"/>
</dbReference>
<keyword evidence="2 11" id="KW-0285">Flavoprotein</keyword>
<name>A0AAW2ZL86_9EUKA</name>